<keyword evidence="2" id="KW-1185">Reference proteome</keyword>
<accession>A0ACD3B8G2</accession>
<evidence type="ECO:0000313" key="1">
    <source>
        <dbReference type="EMBL" id="TFK74216.1"/>
    </source>
</evidence>
<evidence type="ECO:0000313" key="2">
    <source>
        <dbReference type="Proteomes" id="UP000308600"/>
    </source>
</evidence>
<reference evidence="1 2" key="1">
    <citation type="journal article" date="2019" name="Nat. Ecol. Evol.">
        <title>Megaphylogeny resolves global patterns of mushroom evolution.</title>
        <authorList>
            <person name="Varga T."/>
            <person name="Krizsan K."/>
            <person name="Foldi C."/>
            <person name="Dima B."/>
            <person name="Sanchez-Garcia M."/>
            <person name="Sanchez-Ramirez S."/>
            <person name="Szollosi G.J."/>
            <person name="Szarkandi J.G."/>
            <person name="Papp V."/>
            <person name="Albert L."/>
            <person name="Andreopoulos W."/>
            <person name="Angelini C."/>
            <person name="Antonin V."/>
            <person name="Barry K.W."/>
            <person name="Bougher N.L."/>
            <person name="Buchanan P."/>
            <person name="Buyck B."/>
            <person name="Bense V."/>
            <person name="Catcheside P."/>
            <person name="Chovatia M."/>
            <person name="Cooper J."/>
            <person name="Damon W."/>
            <person name="Desjardin D."/>
            <person name="Finy P."/>
            <person name="Geml J."/>
            <person name="Haridas S."/>
            <person name="Hughes K."/>
            <person name="Justo A."/>
            <person name="Karasinski D."/>
            <person name="Kautmanova I."/>
            <person name="Kiss B."/>
            <person name="Kocsube S."/>
            <person name="Kotiranta H."/>
            <person name="LaButti K.M."/>
            <person name="Lechner B.E."/>
            <person name="Liimatainen K."/>
            <person name="Lipzen A."/>
            <person name="Lukacs Z."/>
            <person name="Mihaltcheva S."/>
            <person name="Morgado L.N."/>
            <person name="Niskanen T."/>
            <person name="Noordeloos M.E."/>
            <person name="Ohm R.A."/>
            <person name="Ortiz-Santana B."/>
            <person name="Ovrebo C."/>
            <person name="Racz N."/>
            <person name="Riley R."/>
            <person name="Savchenko A."/>
            <person name="Shiryaev A."/>
            <person name="Soop K."/>
            <person name="Spirin V."/>
            <person name="Szebenyi C."/>
            <person name="Tomsovsky M."/>
            <person name="Tulloss R.E."/>
            <person name="Uehling J."/>
            <person name="Grigoriev I.V."/>
            <person name="Vagvolgyi C."/>
            <person name="Papp T."/>
            <person name="Martin F.M."/>
            <person name="Miettinen O."/>
            <person name="Hibbett D.S."/>
            <person name="Nagy L.G."/>
        </authorList>
    </citation>
    <scope>NUCLEOTIDE SEQUENCE [LARGE SCALE GENOMIC DNA]</scope>
    <source>
        <strain evidence="1 2">NL-1719</strain>
    </source>
</reference>
<dbReference type="Proteomes" id="UP000308600">
    <property type="component" value="Unassembled WGS sequence"/>
</dbReference>
<name>A0ACD3B8G2_9AGAR</name>
<protein>
    <submittedName>
        <fullName evidence="1">Uncharacterized protein</fullName>
    </submittedName>
</protein>
<sequence length="524" mass="59579">MLLDVPKESPRPAPPLPLEIWTQIFKHTTICDYLVDYSPAAGLYSHYLRDLRFRKGLLLVCRSWYMAGLSRLYRDVVFRRCTQISPFVETLRQIPHVQHLVKSMMFIFFVPLECHQSFEQDLQDLWEVCPGLTRLDYHMSLVVLGPSIPSPMFPMSASITHLALGDLIPWNTIHDCLDQLRDVLVSLRVTLWNIPSYRTRALSFPRLTSLEIKTILGRSYTIPDISTIISQWDASALTNLTLRIADQPFSSDLAFLDFLRKCGRRITFLQLDMDNNDQRFLDLCPNLDHLVVRPTTHVSELTHPKVKWVDIWPMKGGPSPEPANFDKELPGLPALLGVRLFDASLYPFRPLVLAIPPDLSIRTRAGHPPQILEDELPQELCACWIQATKSELMITSVHPIVQFTKSNDEIVQELLDELGLDEGESTALVAIHDLDNTNSPSNVDEESEADGDYEPSDMDGSSEGGSDGYSSGTDIDIGDTDPNFLYGELYDYDRADRSWGTRIKTLPSGEILTRSFHYESRRLY</sequence>
<dbReference type="EMBL" id="ML208269">
    <property type="protein sequence ID" value="TFK74216.1"/>
    <property type="molecule type" value="Genomic_DNA"/>
</dbReference>
<gene>
    <name evidence="1" type="ORF">BDN72DRAFT_76950</name>
</gene>
<proteinExistence type="predicted"/>
<organism evidence="1 2">
    <name type="scientific">Pluteus cervinus</name>
    <dbReference type="NCBI Taxonomy" id="181527"/>
    <lineage>
        <taxon>Eukaryota</taxon>
        <taxon>Fungi</taxon>
        <taxon>Dikarya</taxon>
        <taxon>Basidiomycota</taxon>
        <taxon>Agaricomycotina</taxon>
        <taxon>Agaricomycetes</taxon>
        <taxon>Agaricomycetidae</taxon>
        <taxon>Agaricales</taxon>
        <taxon>Pluteineae</taxon>
        <taxon>Pluteaceae</taxon>
        <taxon>Pluteus</taxon>
    </lineage>
</organism>